<dbReference type="Proteomes" id="UP000325182">
    <property type="component" value="Unassembled WGS sequence"/>
</dbReference>
<dbReference type="AlphaFoldDB" id="A0A5D4MAP9"/>
<sequence length="283" mass="32554">MAALNLAFDIHGEKAEGAHFTFQKYNEAFNEASIKNGDDCYTFFSMLLKEDESSCKGEKLRNSVTVKKKYNYSNELSWLGIDLLLKEAKPKEIRVSPRNYPMIADLNDKWGKRNSLNTKFGLNSSGHPFPKESFQQFLRYLRKLTLSLPDYKLKLYLAIQNVEGFLEGGYKYTDGELELLDDKIQISSFSKGGEDFTNIPFILAMSIESQEDDLERFIESHIQAAEIIHVLSVYFASGHSFSRPFKSLNDIYLQELFKTGIQEYFLYGCLFGHANIPVEYTLR</sequence>
<protein>
    <submittedName>
        <fullName evidence="1">Uncharacterized protein</fullName>
    </submittedName>
</protein>
<reference evidence="1 2" key="1">
    <citation type="submission" date="2019-08" db="EMBL/GenBank/DDBJ databases">
        <title>Bacillus genomes from the desert of Cuatro Cienegas, Coahuila.</title>
        <authorList>
            <person name="Olmedo-Alvarez G."/>
        </authorList>
    </citation>
    <scope>NUCLEOTIDE SEQUENCE [LARGE SCALE GENOMIC DNA]</scope>
    <source>
        <strain evidence="1 2">CH128b_4D</strain>
    </source>
</reference>
<evidence type="ECO:0000313" key="2">
    <source>
        <dbReference type="Proteomes" id="UP000325182"/>
    </source>
</evidence>
<organism evidence="1 2">
    <name type="scientific">Rossellomorea vietnamensis</name>
    <dbReference type="NCBI Taxonomy" id="218284"/>
    <lineage>
        <taxon>Bacteria</taxon>
        <taxon>Bacillati</taxon>
        <taxon>Bacillota</taxon>
        <taxon>Bacilli</taxon>
        <taxon>Bacillales</taxon>
        <taxon>Bacillaceae</taxon>
        <taxon>Rossellomorea</taxon>
    </lineage>
</organism>
<dbReference type="RefSeq" id="WP_148954336.1">
    <property type="nucleotide sequence ID" value="NZ_VTEG01000010.1"/>
</dbReference>
<name>A0A5D4MAP9_9BACI</name>
<dbReference type="EMBL" id="VTEG01000010">
    <property type="protein sequence ID" value="TYR98568.1"/>
    <property type="molecule type" value="Genomic_DNA"/>
</dbReference>
<accession>A0A5D4MAP9</accession>
<gene>
    <name evidence="1" type="ORF">FZC84_14140</name>
</gene>
<comment type="caution">
    <text evidence="1">The sequence shown here is derived from an EMBL/GenBank/DDBJ whole genome shotgun (WGS) entry which is preliminary data.</text>
</comment>
<evidence type="ECO:0000313" key="1">
    <source>
        <dbReference type="EMBL" id="TYR98568.1"/>
    </source>
</evidence>
<proteinExistence type="predicted"/>